<feature type="non-terminal residue" evidence="1">
    <location>
        <position position="110"/>
    </location>
</feature>
<organism evidence="1">
    <name type="scientific">marine sediment metagenome</name>
    <dbReference type="NCBI Taxonomy" id="412755"/>
    <lineage>
        <taxon>unclassified sequences</taxon>
        <taxon>metagenomes</taxon>
        <taxon>ecological metagenomes</taxon>
    </lineage>
</organism>
<dbReference type="AlphaFoldDB" id="X1T2S2"/>
<proteinExistence type="predicted"/>
<evidence type="ECO:0000313" key="1">
    <source>
        <dbReference type="EMBL" id="GAI99478.1"/>
    </source>
</evidence>
<name>X1T2S2_9ZZZZ</name>
<sequence>MGWFLKKVFRKNKYRHEKILSFKTIQYANEVFVDNDDNPPFFYLKDKYSLKIDKFSEIADLLNSVAMATAKQFEEKSSYRANDYLVHYFFDLYLYLNSGLLHPESDTASA</sequence>
<comment type="caution">
    <text evidence="1">The sequence shown here is derived from an EMBL/GenBank/DDBJ whole genome shotgun (WGS) entry which is preliminary data.</text>
</comment>
<accession>X1T2S2</accession>
<gene>
    <name evidence="1" type="ORF">S12H4_33568</name>
</gene>
<protein>
    <submittedName>
        <fullName evidence="1">Uncharacterized protein</fullName>
    </submittedName>
</protein>
<dbReference type="EMBL" id="BARW01019791">
    <property type="protein sequence ID" value="GAI99478.1"/>
    <property type="molecule type" value="Genomic_DNA"/>
</dbReference>
<reference evidence="1" key="1">
    <citation type="journal article" date="2014" name="Front. Microbiol.">
        <title>High frequency of phylogenetically diverse reductive dehalogenase-homologous genes in deep subseafloor sedimentary metagenomes.</title>
        <authorList>
            <person name="Kawai M."/>
            <person name="Futagami T."/>
            <person name="Toyoda A."/>
            <person name="Takaki Y."/>
            <person name="Nishi S."/>
            <person name="Hori S."/>
            <person name="Arai W."/>
            <person name="Tsubouchi T."/>
            <person name="Morono Y."/>
            <person name="Uchiyama I."/>
            <person name="Ito T."/>
            <person name="Fujiyama A."/>
            <person name="Inagaki F."/>
            <person name="Takami H."/>
        </authorList>
    </citation>
    <scope>NUCLEOTIDE SEQUENCE</scope>
    <source>
        <strain evidence="1">Expedition CK06-06</strain>
    </source>
</reference>